<evidence type="ECO:0000313" key="2">
    <source>
        <dbReference type="EMBL" id="EMD38019.1"/>
    </source>
</evidence>
<feature type="region of interest" description="Disordered" evidence="1">
    <location>
        <begin position="1"/>
        <end position="57"/>
    </location>
</feature>
<evidence type="ECO:0000313" key="3">
    <source>
        <dbReference type="Proteomes" id="UP000016930"/>
    </source>
</evidence>
<dbReference type="HOGENOM" id="CLU_1102664_0_0_1"/>
<accession>M2PNL8</accession>
<reference evidence="2 3" key="1">
    <citation type="journal article" date="2012" name="Proc. Natl. Acad. Sci. U.S.A.">
        <title>Comparative genomics of Ceriporiopsis subvermispora and Phanerochaete chrysosporium provide insight into selective ligninolysis.</title>
        <authorList>
            <person name="Fernandez-Fueyo E."/>
            <person name="Ruiz-Duenas F.J."/>
            <person name="Ferreira P."/>
            <person name="Floudas D."/>
            <person name="Hibbett D.S."/>
            <person name="Canessa P."/>
            <person name="Larrondo L.F."/>
            <person name="James T.Y."/>
            <person name="Seelenfreund D."/>
            <person name="Lobos S."/>
            <person name="Polanco R."/>
            <person name="Tello M."/>
            <person name="Honda Y."/>
            <person name="Watanabe T."/>
            <person name="Watanabe T."/>
            <person name="Ryu J.S."/>
            <person name="Kubicek C.P."/>
            <person name="Schmoll M."/>
            <person name="Gaskell J."/>
            <person name="Hammel K.E."/>
            <person name="St John F.J."/>
            <person name="Vanden Wymelenberg A."/>
            <person name="Sabat G."/>
            <person name="Splinter BonDurant S."/>
            <person name="Syed K."/>
            <person name="Yadav J.S."/>
            <person name="Doddapaneni H."/>
            <person name="Subramanian V."/>
            <person name="Lavin J.L."/>
            <person name="Oguiza J.A."/>
            <person name="Perez G."/>
            <person name="Pisabarro A.G."/>
            <person name="Ramirez L."/>
            <person name="Santoyo F."/>
            <person name="Master E."/>
            <person name="Coutinho P.M."/>
            <person name="Henrissat B."/>
            <person name="Lombard V."/>
            <person name="Magnuson J.K."/>
            <person name="Kuees U."/>
            <person name="Hori C."/>
            <person name="Igarashi K."/>
            <person name="Samejima M."/>
            <person name="Held B.W."/>
            <person name="Barry K.W."/>
            <person name="LaButti K.M."/>
            <person name="Lapidus A."/>
            <person name="Lindquist E.A."/>
            <person name="Lucas S.M."/>
            <person name="Riley R."/>
            <person name="Salamov A.A."/>
            <person name="Hoffmeister D."/>
            <person name="Schwenk D."/>
            <person name="Hadar Y."/>
            <person name="Yarden O."/>
            <person name="de Vries R.P."/>
            <person name="Wiebenga A."/>
            <person name="Stenlid J."/>
            <person name="Eastwood D."/>
            <person name="Grigoriev I.V."/>
            <person name="Berka R.M."/>
            <person name="Blanchette R.A."/>
            <person name="Kersten P."/>
            <person name="Martinez A.T."/>
            <person name="Vicuna R."/>
            <person name="Cullen D."/>
        </authorList>
    </citation>
    <scope>NUCLEOTIDE SEQUENCE [LARGE SCALE GENOMIC DNA]</scope>
    <source>
        <strain evidence="2 3">B</strain>
    </source>
</reference>
<name>M2PNL8_CERS8</name>
<sequence>MASCVGSGHGATVTAQSAAERAPATRRSAHTSGADIPLAHTEFRRGRSWTRPVPRSDDARRPLGAVFDWWTCTCSHRAASGSTPGSSRRYYECVGVECRLIASASGAPGRARVDPACRHVFFGQRRGENACALHMLDVQRERPKCSQNRSLALETGEDAGPMCAGGNSAGCESAKTRRKDSTGTDETAVNEANKSGCAYGTGSGRGCIHMFASTEEQHVSSRGVPDVRTQKQVPTEVCVCPNGIAFHLKITR</sequence>
<gene>
    <name evidence="2" type="ORF">CERSUDRAFT_82221</name>
</gene>
<dbReference type="AlphaFoldDB" id="M2PNL8"/>
<protein>
    <submittedName>
        <fullName evidence="2">Uncharacterized protein</fullName>
    </submittedName>
</protein>
<dbReference type="Proteomes" id="UP000016930">
    <property type="component" value="Unassembled WGS sequence"/>
</dbReference>
<organism evidence="2 3">
    <name type="scientific">Ceriporiopsis subvermispora (strain B)</name>
    <name type="common">White-rot fungus</name>
    <name type="synonym">Gelatoporia subvermispora</name>
    <dbReference type="NCBI Taxonomy" id="914234"/>
    <lineage>
        <taxon>Eukaryota</taxon>
        <taxon>Fungi</taxon>
        <taxon>Dikarya</taxon>
        <taxon>Basidiomycota</taxon>
        <taxon>Agaricomycotina</taxon>
        <taxon>Agaricomycetes</taxon>
        <taxon>Polyporales</taxon>
        <taxon>Gelatoporiaceae</taxon>
        <taxon>Gelatoporia</taxon>
    </lineage>
</organism>
<dbReference type="EMBL" id="KB445795">
    <property type="protein sequence ID" value="EMD38019.1"/>
    <property type="molecule type" value="Genomic_DNA"/>
</dbReference>
<proteinExistence type="predicted"/>
<keyword evidence="3" id="KW-1185">Reference proteome</keyword>
<evidence type="ECO:0000256" key="1">
    <source>
        <dbReference type="SAM" id="MobiDB-lite"/>
    </source>
</evidence>